<dbReference type="AlphaFoldDB" id="A0A2D3UU97"/>
<reference evidence="1 2" key="1">
    <citation type="submission" date="2016-03" db="EMBL/GenBank/DDBJ databases">
        <authorList>
            <person name="Ploux O."/>
        </authorList>
    </citation>
    <scope>NUCLEOTIDE SEQUENCE [LARGE SCALE GENOMIC DNA]</scope>
    <source>
        <strain evidence="1 2">URUG2</strain>
    </source>
</reference>
<gene>
    <name evidence="1" type="ORF">RCC_03452</name>
</gene>
<dbReference type="Proteomes" id="UP000225277">
    <property type="component" value="Unassembled WGS sequence"/>
</dbReference>
<proteinExistence type="predicted"/>
<evidence type="ECO:0008006" key="3">
    <source>
        <dbReference type="Google" id="ProtNLM"/>
    </source>
</evidence>
<dbReference type="EMBL" id="FJUY01000004">
    <property type="protein sequence ID" value="CZT17615.1"/>
    <property type="molecule type" value="Genomic_DNA"/>
</dbReference>
<dbReference type="GeneID" id="35598653"/>
<evidence type="ECO:0000313" key="2">
    <source>
        <dbReference type="Proteomes" id="UP000225277"/>
    </source>
</evidence>
<name>A0A2D3UU97_9PEZI</name>
<dbReference type="OrthoDB" id="5413827at2759"/>
<dbReference type="RefSeq" id="XP_023624506.1">
    <property type="nucleotide sequence ID" value="XM_023768738.1"/>
</dbReference>
<sequence length="258" mass="29886">MDQSHFLRLPAEIRELIYEYLLNSKTEMYLPTPKDPIKRRNWQENYRRVIPPRLSSTGSRQQAAIDDLDWETKRVEPNFISFTCREKRTIFLGEDGHAFSNSPLACVNRQLRREVTGYLHLCAEEVIAQVLNFDFDNIIHYLASLPATQQAGFGVSRSGTYEKLLRIEICWPYDETCRANLERWLNYLGGFVGADGELAVVLKMNWSKLQFLTGKAELKLRMSELQLAHEGRSKGPAKLELYRLMCAFQCTKDRLSLS</sequence>
<organism evidence="1 2">
    <name type="scientific">Ramularia collo-cygni</name>
    <dbReference type="NCBI Taxonomy" id="112498"/>
    <lineage>
        <taxon>Eukaryota</taxon>
        <taxon>Fungi</taxon>
        <taxon>Dikarya</taxon>
        <taxon>Ascomycota</taxon>
        <taxon>Pezizomycotina</taxon>
        <taxon>Dothideomycetes</taxon>
        <taxon>Dothideomycetidae</taxon>
        <taxon>Mycosphaerellales</taxon>
        <taxon>Mycosphaerellaceae</taxon>
        <taxon>Ramularia</taxon>
    </lineage>
</organism>
<protein>
    <recommendedName>
        <fullName evidence="3">F-box domain-containing protein</fullName>
    </recommendedName>
</protein>
<evidence type="ECO:0000313" key="1">
    <source>
        <dbReference type="EMBL" id="CZT17615.1"/>
    </source>
</evidence>
<accession>A0A2D3UU97</accession>
<keyword evidence="2" id="KW-1185">Reference proteome</keyword>